<feature type="region of interest" description="Disordered" evidence="1">
    <location>
        <begin position="1"/>
        <end position="58"/>
    </location>
</feature>
<accession>A0A699S093</accession>
<dbReference type="AlphaFoldDB" id="A0A699S093"/>
<comment type="caution">
    <text evidence="2">The sequence shown here is derived from an EMBL/GenBank/DDBJ whole genome shotgun (WGS) entry which is preliminary data.</text>
</comment>
<sequence>IAYRKEPDFDAKKPESEVIVSSSSSAQSRKQDDKTKKEAKGKSPIESFTRYRDLNERV</sequence>
<organism evidence="2">
    <name type="scientific">Tanacetum cinerariifolium</name>
    <name type="common">Dalmatian daisy</name>
    <name type="synonym">Chrysanthemum cinerariifolium</name>
    <dbReference type="NCBI Taxonomy" id="118510"/>
    <lineage>
        <taxon>Eukaryota</taxon>
        <taxon>Viridiplantae</taxon>
        <taxon>Streptophyta</taxon>
        <taxon>Embryophyta</taxon>
        <taxon>Tracheophyta</taxon>
        <taxon>Spermatophyta</taxon>
        <taxon>Magnoliopsida</taxon>
        <taxon>eudicotyledons</taxon>
        <taxon>Gunneridae</taxon>
        <taxon>Pentapetalae</taxon>
        <taxon>asterids</taxon>
        <taxon>campanulids</taxon>
        <taxon>Asterales</taxon>
        <taxon>Asteraceae</taxon>
        <taxon>Asteroideae</taxon>
        <taxon>Anthemideae</taxon>
        <taxon>Anthemidinae</taxon>
        <taxon>Tanacetum</taxon>
    </lineage>
</organism>
<gene>
    <name evidence="2" type="ORF">Tci_862761</name>
</gene>
<feature type="non-terminal residue" evidence="2">
    <location>
        <position position="1"/>
    </location>
</feature>
<reference evidence="2" key="1">
    <citation type="journal article" date="2019" name="Sci. Rep.">
        <title>Draft genome of Tanacetum cinerariifolium, the natural source of mosquito coil.</title>
        <authorList>
            <person name="Yamashiro T."/>
            <person name="Shiraishi A."/>
            <person name="Satake H."/>
            <person name="Nakayama K."/>
        </authorList>
    </citation>
    <scope>NUCLEOTIDE SEQUENCE</scope>
</reference>
<feature type="compositionally biased region" description="Basic and acidic residues" evidence="1">
    <location>
        <begin position="1"/>
        <end position="16"/>
    </location>
</feature>
<feature type="compositionally biased region" description="Basic and acidic residues" evidence="1">
    <location>
        <begin position="29"/>
        <end position="58"/>
    </location>
</feature>
<proteinExistence type="predicted"/>
<evidence type="ECO:0000313" key="2">
    <source>
        <dbReference type="EMBL" id="GFC90791.1"/>
    </source>
</evidence>
<name>A0A699S093_TANCI</name>
<dbReference type="EMBL" id="BKCJ011128230">
    <property type="protein sequence ID" value="GFC90791.1"/>
    <property type="molecule type" value="Genomic_DNA"/>
</dbReference>
<evidence type="ECO:0000256" key="1">
    <source>
        <dbReference type="SAM" id="MobiDB-lite"/>
    </source>
</evidence>
<protein>
    <submittedName>
        <fullName evidence="2">Uncharacterized protein</fullName>
    </submittedName>
</protein>